<accession>A0A8J7Z345</accession>
<evidence type="ECO:0000313" key="4">
    <source>
        <dbReference type="Proteomes" id="UP000738826"/>
    </source>
</evidence>
<dbReference type="Proteomes" id="UP000738826">
    <property type="component" value="Unassembled WGS sequence"/>
</dbReference>
<comment type="caution">
    <text evidence="3">The sequence shown here is derived from an EMBL/GenBank/DDBJ whole genome shotgun (WGS) entry which is preliminary data.</text>
</comment>
<feature type="compositionally biased region" description="Basic and acidic residues" evidence="1">
    <location>
        <begin position="16"/>
        <end position="31"/>
    </location>
</feature>
<gene>
    <name evidence="3" type="ORF">GW779_07015</name>
    <name evidence="2" type="ORF">GW910_06730</name>
</gene>
<sequence>MDAINRDLENVNFSYGKEKAKEGKDSKESNESNKSNKSNESNNRNNSNESNKGNKNNARKKYFVRLIYDVIIGSDDSDASRELAIETFTLALEKFVKDVIAEERNKVLSEVRNEVMKNIEEYIKSNINTINTNHDGKILNNTSFVIDMLQKINETKNLAQGSQAITKDTNEKSEMLIERLEKFENVLNKRMEGIECLIEHSKKSENLTTTDRQILNFIKEKGFACADDVQNVFKYKGKNAASARLNILYRKNELEKIISNKKVYYQRPDDRIKTNYS</sequence>
<evidence type="ECO:0000313" key="2">
    <source>
        <dbReference type="EMBL" id="NCN65730.1"/>
    </source>
</evidence>
<dbReference type="EMBL" id="JAACVF010000219">
    <property type="protein sequence ID" value="NCN65730.1"/>
    <property type="molecule type" value="Genomic_DNA"/>
</dbReference>
<organism evidence="3 4">
    <name type="scientific">Candidatus Altarchaeum hamiconexum</name>
    <dbReference type="NCBI Taxonomy" id="1803513"/>
    <lineage>
        <taxon>Archaea</taxon>
        <taxon>Candidatus Altarchaeota</taxon>
        <taxon>Candidatus Altiarchaeia</taxon>
        <taxon>Candidatus Altarchaeales</taxon>
        <taxon>Candidatus Altarchaeaceae</taxon>
        <taxon>Candidatus Altarchaeum</taxon>
    </lineage>
</organism>
<proteinExistence type="predicted"/>
<dbReference type="EMBL" id="JAACQH010000198">
    <property type="protein sequence ID" value="NCS92128.1"/>
    <property type="molecule type" value="Genomic_DNA"/>
</dbReference>
<feature type="region of interest" description="Disordered" evidence="1">
    <location>
        <begin position="1"/>
        <end position="56"/>
    </location>
</feature>
<evidence type="ECO:0000256" key="1">
    <source>
        <dbReference type="SAM" id="MobiDB-lite"/>
    </source>
</evidence>
<name>A0A8J7Z345_9ARCH</name>
<reference evidence="3" key="1">
    <citation type="submission" date="2019-11" db="EMBL/GenBank/DDBJ databases">
        <title>Lipid analysis of CO2-rich subsurface aquifers suggests an autotrophy-based deep biosphere with lysolipids enriched in CPR bacteria.</title>
        <authorList>
            <person name="Probst A.J."/>
            <person name="Elling F.J."/>
            <person name="Castelle C.J."/>
            <person name="Zhu Q."/>
            <person name="Elvert M."/>
            <person name="Birarda G."/>
            <person name="Holman H.-Y."/>
            <person name="Lane K.R."/>
            <person name="Ladd B."/>
            <person name="Ryan M.C."/>
            <person name="Woyke T."/>
            <person name="Hinrichs K.-U."/>
            <person name="Banfield J.F."/>
        </authorList>
    </citation>
    <scope>NUCLEOTIDE SEQUENCE</scope>
    <source>
        <strain evidence="2">CG_2015-01_33_1645</strain>
        <strain evidence="3">CG_2015-04_33_537</strain>
    </source>
</reference>
<protein>
    <submittedName>
        <fullName evidence="3">Uncharacterized protein</fullName>
    </submittedName>
</protein>
<dbReference type="AlphaFoldDB" id="A0A8J7Z345"/>
<feature type="compositionally biased region" description="Low complexity" evidence="1">
    <location>
        <begin position="32"/>
        <end position="56"/>
    </location>
</feature>
<evidence type="ECO:0000313" key="3">
    <source>
        <dbReference type="EMBL" id="NCS92128.1"/>
    </source>
</evidence>
<dbReference type="Proteomes" id="UP000768163">
    <property type="component" value="Unassembled WGS sequence"/>
</dbReference>